<organism evidence="5 6">
    <name type="scientific">Brassicogethes aeneus</name>
    <name type="common">Rape pollen beetle</name>
    <name type="synonym">Meligethes aeneus</name>
    <dbReference type="NCBI Taxonomy" id="1431903"/>
    <lineage>
        <taxon>Eukaryota</taxon>
        <taxon>Metazoa</taxon>
        <taxon>Ecdysozoa</taxon>
        <taxon>Arthropoda</taxon>
        <taxon>Hexapoda</taxon>
        <taxon>Insecta</taxon>
        <taxon>Pterygota</taxon>
        <taxon>Neoptera</taxon>
        <taxon>Endopterygota</taxon>
        <taxon>Coleoptera</taxon>
        <taxon>Polyphaga</taxon>
        <taxon>Cucujiformia</taxon>
        <taxon>Nitidulidae</taxon>
        <taxon>Meligethinae</taxon>
        <taxon>Brassicogethes</taxon>
    </lineage>
</organism>
<dbReference type="OrthoDB" id="1729737at2759"/>
<dbReference type="Gene3D" id="3.30.70.141">
    <property type="entry name" value="Nucleoside diphosphate kinase-like domain"/>
    <property type="match status" value="1"/>
</dbReference>
<dbReference type="Gene3D" id="1.20.890.10">
    <property type="entry name" value="cAMP-dependent protein kinase regulatory subunit, dimerization-anchoring domain"/>
    <property type="match status" value="1"/>
</dbReference>
<name>A0A9P0BAY4_BRAAE</name>
<dbReference type="PANTHER" id="PTHR46161:SF1">
    <property type="entry name" value="NUCLEOSIDE DIPHOSPHATE KINASE HOMOLOG 5"/>
    <property type="match status" value="1"/>
</dbReference>
<dbReference type="InterPro" id="IPR007858">
    <property type="entry name" value="Dpy-30_motif"/>
</dbReference>
<accession>A0A9P0BAY4</accession>
<gene>
    <name evidence="5" type="ORF">MELIAE_LOCUS9296</name>
</gene>
<evidence type="ECO:0000256" key="2">
    <source>
        <dbReference type="PROSITE-ProRule" id="PRU00706"/>
    </source>
</evidence>
<dbReference type="CDD" id="cd22970">
    <property type="entry name" value="DD_NDKH5-like"/>
    <property type="match status" value="1"/>
</dbReference>
<evidence type="ECO:0000256" key="1">
    <source>
        <dbReference type="ARBA" id="ARBA00008142"/>
    </source>
</evidence>
<proteinExistence type="inferred from homology"/>
<feature type="transmembrane region" description="Helical" evidence="3">
    <location>
        <begin position="148"/>
        <end position="170"/>
    </location>
</feature>
<evidence type="ECO:0000256" key="3">
    <source>
        <dbReference type="SAM" id="Phobius"/>
    </source>
</evidence>
<feature type="domain" description="Nucleoside diphosphate kinase-like" evidence="4">
    <location>
        <begin position="95"/>
        <end position="234"/>
    </location>
</feature>
<dbReference type="InterPro" id="IPR034907">
    <property type="entry name" value="NDK-like_dom"/>
</dbReference>
<dbReference type="EMBL" id="OV121137">
    <property type="protein sequence ID" value="CAH0559143.1"/>
    <property type="molecule type" value="Genomic_DNA"/>
</dbReference>
<dbReference type="SUPFAM" id="SSF54919">
    <property type="entry name" value="Nucleoside diphosphate kinase, NDK"/>
    <property type="match status" value="1"/>
</dbReference>
<dbReference type="GO" id="GO:0005929">
    <property type="term" value="C:cilium"/>
    <property type="evidence" value="ECO:0007669"/>
    <property type="project" value="TreeGrafter"/>
</dbReference>
<comment type="caution">
    <text evidence="2">Lacks conserved residue(s) required for the propagation of feature annotation.</text>
</comment>
<dbReference type="PANTHER" id="PTHR46161">
    <property type="entry name" value="NUCLEOSIDE DIPHOSPHATE KINASE"/>
    <property type="match status" value="1"/>
</dbReference>
<dbReference type="AlphaFoldDB" id="A0A9P0BAY4"/>
<dbReference type="PROSITE" id="PS51374">
    <property type="entry name" value="NDPK_LIKE"/>
    <property type="match status" value="1"/>
</dbReference>
<evidence type="ECO:0000313" key="5">
    <source>
        <dbReference type="EMBL" id="CAH0559143.1"/>
    </source>
</evidence>
<dbReference type="Proteomes" id="UP001154078">
    <property type="component" value="Chromosome 6"/>
</dbReference>
<sequence>MYNFTINVSSRDKIHLLRKIRKCKQKSGRYALQSHSCSFIGDTIHYLSPASTASKSINEGDFFDYHDFIPPEIFLPIGTYPSSSSTSISCVEPTLQRTICIIKPEAMEYKDVVLRAVTEEGLHIISKRLVHLTPEQVSEIYAQQYGSYMFPHIILSCSIGPLMVLVLAGLNAIERWKQMVGPYRVLREEWFFPYSVRTRFGIEDDKTDVLHASENLVASNNENRYFFPRSILEPILCDEEKVIDYLSLHVNETLLKGLTEIVKVKPIDPVMHLAEWLLMNNPYQPHFPGLIPLAPT</sequence>
<dbReference type="SMART" id="SM00562">
    <property type="entry name" value="NDK"/>
    <property type="match status" value="1"/>
</dbReference>
<dbReference type="InterPro" id="IPR036850">
    <property type="entry name" value="NDK-like_dom_sf"/>
</dbReference>
<keyword evidence="3" id="KW-0472">Membrane</keyword>
<evidence type="ECO:0000313" key="6">
    <source>
        <dbReference type="Proteomes" id="UP001154078"/>
    </source>
</evidence>
<evidence type="ECO:0000259" key="4">
    <source>
        <dbReference type="SMART" id="SM00562"/>
    </source>
</evidence>
<keyword evidence="6" id="KW-1185">Reference proteome</keyword>
<reference evidence="5" key="1">
    <citation type="submission" date="2021-12" db="EMBL/GenBank/DDBJ databases">
        <authorList>
            <person name="King R."/>
        </authorList>
    </citation>
    <scope>NUCLEOTIDE SEQUENCE</scope>
</reference>
<dbReference type="GO" id="GO:1902176">
    <property type="term" value="P:negative regulation of oxidative stress-induced intrinsic apoptotic signaling pathway"/>
    <property type="evidence" value="ECO:0007669"/>
    <property type="project" value="TreeGrafter"/>
</dbReference>
<keyword evidence="3" id="KW-1133">Transmembrane helix</keyword>
<protein>
    <recommendedName>
        <fullName evidence="4">Nucleoside diphosphate kinase-like domain-containing protein</fullName>
    </recommendedName>
</protein>
<dbReference type="Pfam" id="PF00334">
    <property type="entry name" value="NDK"/>
    <property type="match status" value="1"/>
</dbReference>
<comment type="similarity">
    <text evidence="1 2">Belongs to the NDK family.</text>
</comment>
<dbReference type="Pfam" id="PF05186">
    <property type="entry name" value="Dpy-30"/>
    <property type="match status" value="1"/>
</dbReference>
<dbReference type="GO" id="GO:0003341">
    <property type="term" value="P:cilium movement"/>
    <property type="evidence" value="ECO:0007669"/>
    <property type="project" value="TreeGrafter"/>
</dbReference>
<keyword evidence="3" id="KW-0812">Transmembrane</keyword>